<dbReference type="InterPro" id="IPR022770">
    <property type="entry name" value="IucA/IucC-like_C"/>
</dbReference>
<feature type="domain" description="Aerobactin siderophore biosynthesis IucA/IucC-like C-terminal" evidence="4">
    <location>
        <begin position="407"/>
        <end position="568"/>
    </location>
</feature>
<dbReference type="Proteomes" id="UP000429595">
    <property type="component" value="Unassembled WGS sequence"/>
</dbReference>
<organism evidence="5 6">
    <name type="scientific">Bacillus aerolatus</name>
    <dbReference type="NCBI Taxonomy" id="2653354"/>
    <lineage>
        <taxon>Bacteria</taxon>
        <taxon>Bacillati</taxon>
        <taxon>Bacillota</taxon>
        <taxon>Bacilli</taxon>
        <taxon>Bacillales</taxon>
        <taxon>Bacillaceae</taxon>
        <taxon>Bacillus</taxon>
    </lineage>
</organism>
<name>A0A6I1FJ27_9BACI</name>
<dbReference type="Gene3D" id="6.10.250.3370">
    <property type="match status" value="1"/>
</dbReference>
<reference evidence="5 6" key="1">
    <citation type="submission" date="2019-10" db="EMBL/GenBank/DDBJ databases">
        <title>Bacillus aerolatum sp. nov., isolated from bioaerosol of sport playgrounds.</title>
        <authorList>
            <person name="Chen P."/>
            <person name="Zhang G."/>
        </authorList>
    </citation>
    <scope>NUCLEOTIDE SEQUENCE [LARGE SCALE GENOMIC DNA]</scope>
    <source>
        <strain evidence="5 6">CX253</strain>
    </source>
</reference>
<dbReference type="GO" id="GO:0016881">
    <property type="term" value="F:acid-amino acid ligase activity"/>
    <property type="evidence" value="ECO:0007669"/>
    <property type="project" value="UniProtKB-ARBA"/>
</dbReference>
<evidence type="ECO:0000259" key="4">
    <source>
        <dbReference type="Pfam" id="PF06276"/>
    </source>
</evidence>
<evidence type="ECO:0000256" key="2">
    <source>
        <dbReference type="ARBA" id="ARBA00007832"/>
    </source>
</evidence>
<sequence length="586" mass="67666">MLEQLILKETANSRKLAEQAAVERLLNAYLRENNIFDPRISNEQFIVMLKNNGKKISGSFIYWSPIGHHTFGERFYINEESGFIKVTAREVIELIIEELSYFEKDRQLRSKKIETILEHIENSIAKTTMYLEHALMKKQREQPVYLNSEQSLLLGHPFHPTPKSSEGFSESDLAEFAPELGASFLLHYIAISNEYLLEERITESALHFDSALSNQELLEVKQRLGDRHEEYKLLPLHPWQARYLLGLEEVQGLIQRGEIVNLGRLGPFVYPTSSIRTIWDKRQNAFYKLPLHVQITNFIRTNSLEQVKRTMDAAKVIAHIRKSYETDSFRILLELGYRALSIPESSKEVNGRLIQNTAVLFREGVEGLEKKGDDDLYVTASLLEEQPGWKESELAKLLKTYKYNEKEWLRQYLSISLVPMLKLFAETGVSLEAHVQNSLVKFVKGWPETCYVRDLEGISISRNKAEANGWLQKLLAEDSPVLYSEEESWLRFNYYVVVNHLGHLISSLGKVHNSDERELWQVVRSILLEIEKTTFSKALKTYAGKLLESKTLPAKANLVSRFQERGETPLFVEIPNPIYESEGALW</sequence>
<evidence type="ECO:0000259" key="3">
    <source>
        <dbReference type="Pfam" id="PF04183"/>
    </source>
</evidence>
<dbReference type="PANTHER" id="PTHR34384">
    <property type="entry name" value="L-2,3-DIAMINOPROPANOATE--CITRATE LIGASE"/>
    <property type="match status" value="1"/>
</dbReference>
<evidence type="ECO:0000313" key="5">
    <source>
        <dbReference type="EMBL" id="KAB7706224.1"/>
    </source>
</evidence>
<comment type="pathway">
    <text evidence="1">Siderophore biosynthesis.</text>
</comment>
<dbReference type="Gene3D" id="1.10.510.40">
    <property type="match status" value="1"/>
</dbReference>
<proteinExistence type="inferred from homology"/>
<feature type="domain" description="Aerobactin siderophore biosynthesis IucA/IucC N-terminal" evidence="3">
    <location>
        <begin position="145"/>
        <end position="383"/>
    </location>
</feature>
<keyword evidence="6" id="KW-1185">Reference proteome</keyword>
<dbReference type="InterPro" id="IPR037455">
    <property type="entry name" value="LucA/IucC-like"/>
</dbReference>
<evidence type="ECO:0000313" key="6">
    <source>
        <dbReference type="Proteomes" id="UP000429595"/>
    </source>
</evidence>
<dbReference type="Pfam" id="PF06276">
    <property type="entry name" value="FhuF"/>
    <property type="match status" value="1"/>
</dbReference>
<comment type="similarity">
    <text evidence="2">Belongs to the IucA/IucC family.</text>
</comment>
<accession>A0A6I1FJ27</accession>
<comment type="caution">
    <text evidence="5">The sequence shown here is derived from an EMBL/GenBank/DDBJ whole genome shotgun (WGS) entry which is preliminary data.</text>
</comment>
<gene>
    <name evidence="5" type="ORF">F9802_11610</name>
</gene>
<evidence type="ECO:0000256" key="1">
    <source>
        <dbReference type="ARBA" id="ARBA00004924"/>
    </source>
</evidence>
<dbReference type="InterPro" id="IPR007310">
    <property type="entry name" value="Aerobactin_biosyn_IucA/IucC_N"/>
</dbReference>
<dbReference type="Pfam" id="PF04183">
    <property type="entry name" value="IucA_IucC"/>
    <property type="match status" value="1"/>
</dbReference>
<dbReference type="AlphaFoldDB" id="A0A6I1FJ27"/>
<dbReference type="EMBL" id="WEIO01000006">
    <property type="protein sequence ID" value="KAB7706224.1"/>
    <property type="molecule type" value="Genomic_DNA"/>
</dbReference>
<dbReference type="PANTHER" id="PTHR34384:SF5">
    <property type="entry name" value="L-2,3-DIAMINOPROPANOATE--CITRATE LIGASE"/>
    <property type="match status" value="1"/>
</dbReference>
<dbReference type="RefSeq" id="WP_152152111.1">
    <property type="nucleotide sequence ID" value="NZ_WEIO01000006.1"/>
</dbReference>
<dbReference type="GO" id="GO:0019290">
    <property type="term" value="P:siderophore biosynthetic process"/>
    <property type="evidence" value="ECO:0007669"/>
    <property type="project" value="InterPro"/>
</dbReference>
<protein>
    <submittedName>
        <fullName evidence="5">Siderophore biosynthesis protein SbnE</fullName>
    </submittedName>
</protein>